<proteinExistence type="predicted"/>
<dbReference type="HOGENOM" id="CLU_1663189_0_0_1"/>
<dbReference type="STRING" id="109376.A0A0D3AM24"/>
<keyword evidence="2" id="KW-1185">Reference proteome</keyword>
<dbReference type="PANTHER" id="PTHR37217">
    <property type="entry name" value="EXPRESSED PROTEIN"/>
    <property type="match status" value="1"/>
</dbReference>
<sequence>MVDFHEKDWSFLKSMETEQTQKVKKIVKAGEVTESSRVLVSFSSEAFVDRLVESSPSQLLLIVHDSLFICRVSLFSSSFAFWSGRGVQDTVSTLFLRCTSCNQSPARLKQQRKEFSNLVVSDLPDDSTLKSVAKKHSFELTQFVDEQGLYLVVLTFSKQ</sequence>
<dbReference type="PANTHER" id="PTHR37217:SF1">
    <property type="entry name" value="EXPRESSED PROTEIN"/>
    <property type="match status" value="1"/>
</dbReference>
<reference evidence="1 2" key="1">
    <citation type="journal article" date="2014" name="Genome Biol.">
        <title>Transcriptome and methylome profiling reveals relics of genome dominance in the mesopolyploid Brassica oleracea.</title>
        <authorList>
            <person name="Parkin I.A."/>
            <person name="Koh C."/>
            <person name="Tang H."/>
            <person name="Robinson S.J."/>
            <person name="Kagale S."/>
            <person name="Clarke W.E."/>
            <person name="Town C.D."/>
            <person name="Nixon J."/>
            <person name="Krishnakumar V."/>
            <person name="Bidwell S.L."/>
            <person name="Denoeud F."/>
            <person name="Belcram H."/>
            <person name="Links M.G."/>
            <person name="Just J."/>
            <person name="Clarke C."/>
            <person name="Bender T."/>
            <person name="Huebert T."/>
            <person name="Mason A.S."/>
            <person name="Pires J.C."/>
            <person name="Barker G."/>
            <person name="Moore J."/>
            <person name="Walley P.G."/>
            <person name="Manoli S."/>
            <person name="Batley J."/>
            <person name="Edwards D."/>
            <person name="Nelson M.N."/>
            <person name="Wang X."/>
            <person name="Paterson A.H."/>
            <person name="King G."/>
            <person name="Bancroft I."/>
            <person name="Chalhoub B."/>
            <person name="Sharpe A.G."/>
        </authorList>
    </citation>
    <scope>NUCLEOTIDE SEQUENCE</scope>
    <source>
        <strain evidence="1 2">cv. TO1000</strain>
    </source>
</reference>
<protein>
    <submittedName>
        <fullName evidence="1">Uncharacterized protein</fullName>
    </submittedName>
</protein>
<dbReference type="EnsemblPlants" id="Bo2g041380.1">
    <property type="protein sequence ID" value="Bo2g041380.1"/>
    <property type="gene ID" value="Bo2g041380"/>
</dbReference>
<dbReference type="Gramene" id="Bo2g041380.1">
    <property type="protein sequence ID" value="Bo2g041380.1"/>
    <property type="gene ID" value="Bo2g041380"/>
</dbReference>
<evidence type="ECO:0000313" key="1">
    <source>
        <dbReference type="EnsemblPlants" id="Bo2g041380.1"/>
    </source>
</evidence>
<dbReference type="AlphaFoldDB" id="A0A0D3AM24"/>
<dbReference type="Proteomes" id="UP000032141">
    <property type="component" value="Chromosome C2"/>
</dbReference>
<evidence type="ECO:0000313" key="2">
    <source>
        <dbReference type="Proteomes" id="UP000032141"/>
    </source>
</evidence>
<organism evidence="1 2">
    <name type="scientific">Brassica oleracea var. oleracea</name>
    <dbReference type="NCBI Taxonomy" id="109376"/>
    <lineage>
        <taxon>Eukaryota</taxon>
        <taxon>Viridiplantae</taxon>
        <taxon>Streptophyta</taxon>
        <taxon>Embryophyta</taxon>
        <taxon>Tracheophyta</taxon>
        <taxon>Spermatophyta</taxon>
        <taxon>Magnoliopsida</taxon>
        <taxon>eudicotyledons</taxon>
        <taxon>Gunneridae</taxon>
        <taxon>Pentapetalae</taxon>
        <taxon>rosids</taxon>
        <taxon>malvids</taxon>
        <taxon>Brassicales</taxon>
        <taxon>Brassicaceae</taxon>
        <taxon>Brassiceae</taxon>
        <taxon>Brassica</taxon>
    </lineage>
</organism>
<accession>A0A0D3AM24</accession>
<dbReference type="eggNOG" id="ENOG502RERW">
    <property type="taxonomic scope" value="Eukaryota"/>
</dbReference>
<name>A0A0D3AM24_BRAOL</name>
<dbReference type="GO" id="GO:0009507">
    <property type="term" value="C:chloroplast"/>
    <property type="evidence" value="ECO:0007669"/>
    <property type="project" value="TreeGrafter"/>
</dbReference>
<reference evidence="1" key="2">
    <citation type="submission" date="2015-03" db="UniProtKB">
        <authorList>
            <consortium name="EnsemblPlants"/>
        </authorList>
    </citation>
    <scope>IDENTIFICATION</scope>
</reference>